<protein>
    <recommendedName>
        <fullName evidence="6">SWIM-type domain-containing protein</fullName>
    </recommendedName>
</protein>
<proteinExistence type="predicted"/>
<dbReference type="GO" id="GO:0008270">
    <property type="term" value="F:zinc ion binding"/>
    <property type="evidence" value="ECO:0007669"/>
    <property type="project" value="UniProtKB-KW"/>
</dbReference>
<evidence type="ECO:0000256" key="3">
    <source>
        <dbReference type="ARBA" id="ARBA00022833"/>
    </source>
</evidence>
<dbReference type="Pfam" id="PF04434">
    <property type="entry name" value="SWIM"/>
    <property type="match status" value="1"/>
</dbReference>
<evidence type="ECO:0000256" key="4">
    <source>
        <dbReference type="PROSITE-ProRule" id="PRU00325"/>
    </source>
</evidence>
<keyword evidence="1" id="KW-0479">Metal-binding</keyword>
<dbReference type="InterPro" id="IPR006564">
    <property type="entry name" value="Znf_PMZ"/>
</dbReference>
<dbReference type="InterPro" id="IPR007527">
    <property type="entry name" value="Znf_SWIM"/>
</dbReference>
<dbReference type="Proteomes" id="UP000289738">
    <property type="component" value="Chromosome A06"/>
</dbReference>
<keyword evidence="3" id="KW-0862">Zinc</keyword>
<gene>
    <name evidence="7" type="ORF">Ahy_A06g030183</name>
</gene>
<evidence type="ECO:0000313" key="8">
    <source>
        <dbReference type="Proteomes" id="UP000289738"/>
    </source>
</evidence>
<dbReference type="EMBL" id="SDMP01000006">
    <property type="protein sequence ID" value="RYR54923.1"/>
    <property type="molecule type" value="Genomic_DNA"/>
</dbReference>
<sequence>MQRAGNIVVHRFDQRNEVFEVCKMPSGRVLVVDLARQRCDCGHFQVERLPCHHVIAFYANQHLDWQVYVGDVYKILTHCATRRWLDYPGLTIVANPALRQMSKGRPKLTRYLNEMNSREMRGPRGHSRSRCLQHARPSEVGGSGGS</sequence>
<feature type="compositionally biased region" description="Basic residues" evidence="5">
    <location>
        <begin position="123"/>
        <end position="133"/>
    </location>
</feature>
<name>A0A445CVH6_ARAHY</name>
<evidence type="ECO:0000256" key="1">
    <source>
        <dbReference type="ARBA" id="ARBA00022723"/>
    </source>
</evidence>
<keyword evidence="2 4" id="KW-0863">Zinc-finger</keyword>
<evidence type="ECO:0000313" key="7">
    <source>
        <dbReference type="EMBL" id="RYR54923.1"/>
    </source>
</evidence>
<dbReference type="SMART" id="SM00575">
    <property type="entry name" value="ZnF_PMZ"/>
    <property type="match status" value="1"/>
</dbReference>
<feature type="region of interest" description="Disordered" evidence="5">
    <location>
        <begin position="114"/>
        <end position="146"/>
    </location>
</feature>
<reference evidence="7 8" key="1">
    <citation type="submission" date="2019-01" db="EMBL/GenBank/DDBJ databases">
        <title>Sequencing of cultivated peanut Arachis hypogaea provides insights into genome evolution and oil improvement.</title>
        <authorList>
            <person name="Chen X."/>
        </authorList>
    </citation>
    <scope>NUCLEOTIDE SEQUENCE [LARGE SCALE GENOMIC DNA]</scope>
    <source>
        <strain evidence="8">cv. Fuhuasheng</strain>
        <tissue evidence="7">Leaves</tissue>
    </source>
</reference>
<evidence type="ECO:0000256" key="5">
    <source>
        <dbReference type="SAM" id="MobiDB-lite"/>
    </source>
</evidence>
<feature type="domain" description="SWIM-type" evidence="6">
    <location>
        <begin position="30"/>
        <end position="62"/>
    </location>
</feature>
<organism evidence="7 8">
    <name type="scientific">Arachis hypogaea</name>
    <name type="common">Peanut</name>
    <dbReference type="NCBI Taxonomy" id="3818"/>
    <lineage>
        <taxon>Eukaryota</taxon>
        <taxon>Viridiplantae</taxon>
        <taxon>Streptophyta</taxon>
        <taxon>Embryophyta</taxon>
        <taxon>Tracheophyta</taxon>
        <taxon>Spermatophyta</taxon>
        <taxon>Magnoliopsida</taxon>
        <taxon>eudicotyledons</taxon>
        <taxon>Gunneridae</taxon>
        <taxon>Pentapetalae</taxon>
        <taxon>rosids</taxon>
        <taxon>fabids</taxon>
        <taxon>Fabales</taxon>
        <taxon>Fabaceae</taxon>
        <taxon>Papilionoideae</taxon>
        <taxon>50 kb inversion clade</taxon>
        <taxon>dalbergioids sensu lato</taxon>
        <taxon>Dalbergieae</taxon>
        <taxon>Pterocarpus clade</taxon>
        <taxon>Arachis</taxon>
    </lineage>
</organism>
<dbReference type="AlphaFoldDB" id="A0A445CVH6"/>
<keyword evidence="8" id="KW-1185">Reference proteome</keyword>
<evidence type="ECO:0000256" key="2">
    <source>
        <dbReference type="ARBA" id="ARBA00022771"/>
    </source>
</evidence>
<dbReference type="PROSITE" id="PS50966">
    <property type="entry name" value="ZF_SWIM"/>
    <property type="match status" value="1"/>
</dbReference>
<evidence type="ECO:0000259" key="6">
    <source>
        <dbReference type="PROSITE" id="PS50966"/>
    </source>
</evidence>
<comment type="caution">
    <text evidence="7">The sequence shown here is derived from an EMBL/GenBank/DDBJ whole genome shotgun (WGS) entry which is preliminary data.</text>
</comment>
<accession>A0A445CVH6</accession>